<organism evidence="1 2">
    <name type="scientific">Daphnia sinensis</name>
    <dbReference type="NCBI Taxonomy" id="1820382"/>
    <lineage>
        <taxon>Eukaryota</taxon>
        <taxon>Metazoa</taxon>
        <taxon>Ecdysozoa</taxon>
        <taxon>Arthropoda</taxon>
        <taxon>Crustacea</taxon>
        <taxon>Branchiopoda</taxon>
        <taxon>Diplostraca</taxon>
        <taxon>Cladocera</taxon>
        <taxon>Anomopoda</taxon>
        <taxon>Daphniidae</taxon>
        <taxon>Daphnia</taxon>
        <taxon>Daphnia similis group</taxon>
    </lineage>
</organism>
<dbReference type="AlphaFoldDB" id="A0AAD5KDQ9"/>
<dbReference type="EMBL" id="WJBH02000296">
    <property type="protein sequence ID" value="KAI9549484.1"/>
    <property type="molecule type" value="Genomic_DNA"/>
</dbReference>
<keyword evidence="2" id="KW-1185">Reference proteome</keyword>
<dbReference type="Proteomes" id="UP000820818">
    <property type="component" value="Unassembled WGS sequence"/>
</dbReference>
<sequence length="1164" mass="131064">MLFKNQKWTLAQQKNTVNQPPMFDVFDSNGISFGDTSYYRLSTFNGSKLFSYALSESAAADSVLGLPIKYSGAAVLGDIAFQSFYNTDQFEYNGTTKNIAMHVNSGYVHENVNGDILELNGWVKSSLPPVQYQIFENVSATLPDFSPDSMFYICDVPARINGRKTLVYHDNVLLSDSQYSVSISSNRTTVSITDRSLSTSAPVTIMVDSAKKSNIAYYELPIQLQINPINDSIGQLNMGEVRLHYQSIFKNTPTLTGDAYGSNTYRDMGNIESNGDKIIKNSCSFPLMAAMIKNSSSDFMNALDFSADMYAKFKDAIIRLIEQTEFTVYDSSAKILDEVMNQYITAYGMGSEFGLSDMLPCLTPSIDKSYVITTQTTLTAAHIYDFTTSNNAAILLYRTESSTATQMVRGIDYSVDGSVITLLKAESGNTITVREYTNTTGSYIPSTPTKLGLYPSYVPEILLDDTYVEPTWFIKGHDGSLTKTFGEIVNGNPVDFRDKALFEFETRVFNNLKVKSPILQVADIVPGFFRKTDYSFKDVLDFSNSDFMNWAGKHRIDYKTQYFIQSEPKTYNYKISTNKINGDQMVSGSWRGIYLQFYDTATPHITPWEMVGLTTKPAWWDARYGDAPYTNLNSLLWNDMEEESTDQLGINNSHFVLSNIKLDDSINPNGYLTYFMDYYASMGKGYSSYLNALTQNLDTRLSYKIAGFIDSDTISFATNSVTVDGTSDGLLIPQESYSILLHSNEPFDKIKYSSIIVQKTNRGYKIYGNSQNSAYFEYYKAIPSDQNSIPVSLSDMYVYRDGTRFVTTPLKDGVAFSYFKANLSNVEHVVVFDNTSIFGDTLYDPLTGMRQIRIHVNGIKTNNWNGTITTGGFIMNQDNVTEWETNRKYTKGVIVTYKNSYWISNDVLPPAKKFDETKWTKTDYSAIQKGLLPNPNTKSYESDLYYSAYKETLTPDMDQLGRSLIGYRQRPYFENTTVNDISQFNFMRSAAKFRGTNVAVTALSNASINGENVEYKVYENWSIKSSDFGGVMNSNYIDVKLSDKMRVHNPSVIQITGSNDLKNADEYVNVKQLYGYARPPKSQDILPLINTFDYAVPYAGYVNINEVKAQSYNYAALQNGPIPTSVIYRGDYVWIADDVGSWQIYTPVTVTNDSNFIVDSAPFT</sequence>
<proteinExistence type="predicted"/>
<gene>
    <name evidence="1" type="ORF">GHT06_001884</name>
</gene>
<reference evidence="1" key="1">
    <citation type="submission" date="2022-05" db="EMBL/GenBank/DDBJ databases">
        <title>A multi-omics perspective on studying reproductive biology in Daphnia sinensis.</title>
        <authorList>
            <person name="Jia J."/>
        </authorList>
    </citation>
    <scope>NUCLEOTIDE SEQUENCE</scope>
    <source>
        <strain evidence="1">WSL</strain>
    </source>
</reference>
<evidence type="ECO:0000313" key="1">
    <source>
        <dbReference type="EMBL" id="KAI9549484.1"/>
    </source>
</evidence>
<protein>
    <submittedName>
        <fullName evidence="1">Uncharacterized protein</fullName>
    </submittedName>
</protein>
<accession>A0AAD5KDQ9</accession>
<comment type="caution">
    <text evidence="1">The sequence shown here is derived from an EMBL/GenBank/DDBJ whole genome shotgun (WGS) entry which is preliminary data.</text>
</comment>
<evidence type="ECO:0000313" key="2">
    <source>
        <dbReference type="Proteomes" id="UP000820818"/>
    </source>
</evidence>
<name>A0AAD5KDQ9_9CRUS</name>